<dbReference type="Proteomes" id="UP000594195">
    <property type="component" value="Chromosome"/>
</dbReference>
<organism evidence="6 7">
    <name type="scientific">Kaistella flava</name>
    <name type="common">ex Peng et al. 2021</name>
    <dbReference type="NCBI Taxonomy" id="2038776"/>
    <lineage>
        <taxon>Bacteria</taxon>
        <taxon>Pseudomonadati</taxon>
        <taxon>Bacteroidota</taxon>
        <taxon>Flavobacteriia</taxon>
        <taxon>Flavobacteriales</taxon>
        <taxon>Weeksellaceae</taxon>
        <taxon>Chryseobacterium group</taxon>
        <taxon>Kaistella</taxon>
    </lineage>
</organism>
<dbReference type="REBASE" id="452657">
    <property type="entry name" value="S.Csp73AORF1890P"/>
</dbReference>
<accession>A0A7M2Y694</accession>
<evidence type="ECO:0000256" key="2">
    <source>
        <dbReference type="ARBA" id="ARBA00022747"/>
    </source>
</evidence>
<dbReference type="GO" id="GO:0009307">
    <property type="term" value="P:DNA restriction-modification system"/>
    <property type="evidence" value="ECO:0007669"/>
    <property type="project" value="UniProtKB-KW"/>
</dbReference>
<evidence type="ECO:0000256" key="4">
    <source>
        <dbReference type="SAM" id="Coils"/>
    </source>
</evidence>
<dbReference type="EMBL" id="CP040442">
    <property type="protein sequence ID" value="QOW09194.1"/>
    <property type="molecule type" value="Genomic_DNA"/>
</dbReference>
<evidence type="ECO:0000259" key="5">
    <source>
        <dbReference type="Pfam" id="PF01420"/>
    </source>
</evidence>
<evidence type="ECO:0000313" key="7">
    <source>
        <dbReference type="Proteomes" id="UP000594195"/>
    </source>
</evidence>
<keyword evidence="4" id="KW-0175">Coiled coil</keyword>
<dbReference type="Gene3D" id="1.10.287.1120">
    <property type="entry name" value="Bipartite methylase S protein"/>
    <property type="match status" value="1"/>
</dbReference>
<dbReference type="CDD" id="cd16961">
    <property type="entry name" value="RMtype1_S_TRD-CR_like"/>
    <property type="match status" value="1"/>
</dbReference>
<dbReference type="KEGG" id="kfa:Q73A0000_01895"/>
<keyword evidence="7" id="KW-1185">Reference proteome</keyword>
<dbReference type="InterPro" id="IPR044946">
    <property type="entry name" value="Restrct_endonuc_typeI_TRD_sf"/>
</dbReference>
<comment type="similarity">
    <text evidence="1">Belongs to the type-I restriction system S methylase family.</text>
</comment>
<dbReference type="AlphaFoldDB" id="A0A7M2Y694"/>
<evidence type="ECO:0000313" key="6">
    <source>
        <dbReference type="EMBL" id="QOW09194.1"/>
    </source>
</evidence>
<proteinExistence type="inferred from homology"/>
<dbReference type="PANTHER" id="PTHR30408:SF12">
    <property type="entry name" value="TYPE I RESTRICTION ENZYME MJAVIII SPECIFICITY SUBUNIT"/>
    <property type="match status" value="1"/>
</dbReference>
<keyword evidence="3" id="KW-0238">DNA-binding</keyword>
<sequence>MVKERKMKQTEIGLIPEDWNVIKLGDYSKLKNGFAFKSEYFSDKGPIVVTPGNFKLEGGLKFESNKTIRYKGPVDDFMKFSNGDLIMVMTDLTPDCNLLGKSGIVNTDEVLLHNQRIGKLILKKDLNSLYLSYFLNSSMFSNRMKNTATGSTVRHTSSPTIKNTYLSLPPLAEQEAIATALSNCDSWIDSIEEVLAKKRLIKQGAIQELLTPREDWEVKKLGEIINFKNGAAHENVVDENGDYVIVNSKFISQEGRVRKYSNAFLCPLYKNEIVMVMSDIPNGKALAKCFIIDHNNTYTLNQRICAFEAKDNFNPKFLFYKINRNDYFLSFDSGSGQTNLRRDEVLNCPIDFPSLSEQMRIATILSDMDVEIEVLEEKLHKARQIKQGMMQELLTGRVRLV</sequence>
<evidence type="ECO:0000256" key="3">
    <source>
        <dbReference type="ARBA" id="ARBA00023125"/>
    </source>
</evidence>
<protein>
    <recommendedName>
        <fullName evidence="5">Type I restriction modification DNA specificity domain-containing protein</fullName>
    </recommendedName>
</protein>
<feature type="coiled-coil region" evidence="4">
    <location>
        <begin position="365"/>
        <end position="392"/>
    </location>
</feature>
<name>A0A7M2Y694_9FLAO</name>
<dbReference type="InterPro" id="IPR052021">
    <property type="entry name" value="Type-I_RS_S_subunit"/>
</dbReference>
<reference evidence="6 7" key="1">
    <citation type="submission" date="2019-05" db="EMBL/GenBank/DDBJ databases">
        <title>Chryseobacterium sp. isolated from King George Island, maritime Antarctica.</title>
        <authorList>
            <person name="Peng X."/>
        </authorList>
    </citation>
    <scope>NUCLEOTIDE SEQUENCE [LARGE SCALE GENOMIC DNA]</scope>
    <source>
        <strain evidence="6 7">7-3A</strain>
    </source>
</reference>
<dbReference type="Pfam" id="PF01420">
    <property type="entry name" value="Methylase_S"/>
    <property type="match status" value="2"/>
</dbReference>
<dbReference type="SUPFAM" id="SSF116734">
    <property type="entry name" value="DNA methylase specificity domain"/>
    <property type="match status" value="2"/>
</dbReference>
<gene>
    <name evidence="6" type="ORF">Q73A0000_01895</name>
</gene>
<feature type="domain" description="Type I restriction modification DNA specificity" evidence="5">
    <location>
        <begin position="214"/>
        <end position="379"/>
    </location>
</feature>
<dbReference type="Gene3D" id="3.90.220.20">
    <property type="entry name" value="DNA methylase specificity domains"/>
    <property type="match status" value="2"/>
</dbReference>
<dbReference type="InterPro" id="IPR000055">
    <property type="entry name" value="Restrct_endonuc_typeI_TRD"/>
</dbReference>
<dbReference type="CDD" id="cd17278">
    <property type="entry name" value="RMtype1_S_LdeBORF1052P-TRD2-CR2"/>
    <property type="match status" value="1"/>
</dbReference>
<dbReference type="PANTHER" id="PTHR30408">
    <property type="entry name" value="TYPE-1 RESTRICTION ENZYME ECOKI SPECIFICITY PROTEIN"/>
    <property type="match status" value="1"/>
</dbReference>
<dbReference type="GO" id="GO:0003677">
    <property type="term" value="F:DNA binding"/>
    <property type="evidence" value="ECO:0007669"/>
    <property type="project" value="UniProtKB-KW"/>
</dbReference>
<keyword evidence="2" id="KW-0680">Restriction system</keyword>
<feature type="domain" description="Type I restriction modification DNA specificity" evidence="5">
    <location>
        <begin position="16"/>
        <end position="193"/>
    </location>
</feature>
<evidence type="ECO:0000256" key="1">
    <source>
        <dbReference type="ARBA" id="ARBA00010923"/>
    </source>
</evidence>